<dbReference type="PANTHER" id="PTHR10666">
    <property type="entry name" value="UBIQUITIN"/>
    <property type="match status" value="1"/>
</dbReference>
<dbReference type="SUPFAM" id="SSF48403">
    <property type="entry name" value="Ankyrin repeat"/>
    <property type="match status" value="1"/>
</dbReference>
<dbReference type="Gene3D" id="1.25.40.20">
    <property type="entry name" value="Ankyrin repeat-containing domain"/>
    <property type="match status" value="2"/>
</dbReference>
<dbReference type="FunFam" id="3.10.20.90:FF:000160">
    <property type="entry name" value="Polyubiquitin-C"/>
    <property type="match status" value="1"/>
</dbReference>
<dbReference type="PROSITE" id="PS00299">
    <property type="entry name" value="UBIQUITIN_1"/>
    <property type="match status" value="1"/>
</dbReference>
<dbReference type="SMART" id="SM00248">
    <property type="entry name" value="ANK"/>
    <property type="match status" value="4"/>
</dbReference>
<evidence type="ECO:0000313" key="3">
    <source>
        <dbReference type="EMBL" id="CAF1405534.1"/>
    </source>
</evidence>
<evidence type="ECO:0000259" key="1">
    <source>
        <dbReference type="PROSITE" id="PS50053"/>
    </source>
</evidence>
<dbReference type="InterPro" id="IPR019954">
    <property type="entry name" value="Ubiquitin_CS"/>
</dbReference>
<dbReference type="InterPro" id="IPR002110">
    <property type="entry name" value="Ankyrin_rpt"/>
</dbReference>
<name>A0A814RV10_9BILA</name>
<dbReference type="AlphaFoldDB" id="A0A814RV10"/>
<keyword evidence="4" id="KW-1185">Reference proteome</keyword>
<dbReference type="EMBL" id="CAJNOM010000380">
    <property type="protein sequence ID" value="CAF1405534.1"/>
    <property type="molecule type" value="Genomic_DNA"/>
</dbReference>
<dbReference type="Gene3D" id="3.10.20.90">
    <property type="entry name" value="Phosphatidylinositol 3-kinase Catalytic Subunit, Chain A, domain 1"/>
    <property type="match status" value="1"/>
</dbReference>
<dbReference type="OrthoDB" id="428577at2759"/>
<dbReference type="InterPro" id="IPR019956">
    <property type="entry name" value="Ubiquitin_dom"/>
</dbReference>
<dbReference type="InterPro" id="IPR036770">
    <property type="entry name" value="Ankyrin_rpt-contain_sf"/>
</dbReference>
<proteinExistence type="predicted"/>
<dbReference type="Pfam" id="PF00023">
    <property type="entry name" value="Ank"/>
    <property type="match status" value="1"/>
</dbReference>
<dbReference type="InterPro" id="IPR029071">
    <property type="entry name" value="Ubiquitin-like_domsf"/>
</dbReference>
<evidence type="ECO:0000313" key="2">
    <source>
        <dbReference type="EMBL" id="CAF1138957.1"/>
    </source>
</evidence>
<accession>A0A814RV10</accession>
<dbReference type="SUPFAM" id="SSF54236">
    <property type="entry name" value="Ubiquitin-like"/>
    <property type="match status" value="1"/>
</dbReference>
<dbReference type="Proteomes" id="UP000663877">
    <property type="component" value="Unassembled WGS sequence"/>
</dbReference>
<evidence type="ECO:0000313" key="5">
    <source>
        <dbReference type="Proteomes" id="UP000663877"/>
    </source>
</evidence>
<evidence type="ECO:0000313" key="4">
    <source>
        <dbReference type="Proteomes" id="UP000663832"/>
    </source>
</evidence>
<organism evidence="2 5">
    <name type="scientific">Adineta steineri</name>
    <dbReference type="NCBI Taxonomy" id="433720"/>
    <lineage>
        <taxon>Eukaryota</taxon>
        <taxon>Metazoa</taxon>
        <taxon>Spiralia</taxon>
        <taxon>Gnathifera</taxon>
        <taxon>Rotifera</taxon>
        <taxon>Eurotatoria</taxon>
        <taxon>Bdelloidea</taxon>
        <taxon>Adinetida</taxon>
        <taxon>Adinetidae</taxon>
        <taxon>Adineta</taxon>
    </lineage>
</organism>
<dbReference type="PROSITE" id="PS50053">
    <property type="entry name" value="UBIQUITIN_2"/>
    <property type="match status" value="1"/>
</dbReference>
<dbReference type="SMART" id="SM00213">
    <property type="entry name" value="UBQ"/>
    <property type="match status" value="1"/>
</dbReference>
<reference evidence="2" key="1">
    <citation type="submission" date="2021-02" db="EMBL/GenBank/DDBJ databases">
        <authorList>
            <person name="Nowell W R."/>
        </authorList>
    </citation>
    <scope>NUCLEOTIDE SEQUENCE</scope>
</reference>
<feature type="domain" description="Ubiquitin-like" evidence="1">
    <location>
        <begin position="279"/>
        <end position="354"/>
    </location>
</feature>
<dbReference type="InterPro" id="IPR000626">
    <property type="entry name" value="Ubiquitin-like_dom"/>
</dbReference>
<protein>
    <recommendedName>
        <fullName evidence="1">Ubiquitin-like domain-containing protein</fullName>
    </recommendedName>
</protein>
<dbReference type="InterPro" id="IPR050158">
    <property type="entry name" value="Ubiquitin_ubiquitin-like"/>
</dbReference>
<dbReference type="Pfam" id="PF00240">
    <property type="entry name" value="ubiquitin"/>
    <property type="match status" value="1"/>
</dbReference>
<sequence>MACAENITIDNKTSSSELNNGSNEEILFDAVETNNVPVVKNFEKDELQQLCQIPRIFPSEWSSPHEEQQTAYQRACLLGHRDIVQCMLNAGIEVDQMLSGGNSGATMRGAFMFACQSRSMETIQALLDAGAPVNKFGSCSLAYANSFLHSISASYPYEILLVSWENLYPIHYAIVDNNLQLLQKLITPDTLKLVTNKWFTPLHIACLFNRSITMIDLLLSYGDANAAIITKTGDSKFPDDLATDSTIIEYLRPTRMSIYKEQEKKNEHDLKSLEVGTSFQIFITSLVGTTLTIIVSAEDTVEDLKAKIQDRNGIPPDKQRIIYAGKQLEDGHTLSDYNISKYTTLHLVVKVYGGYSH</sequence>
<gene>
    <name evidence="2" type="ORF">BJG266_LOCUS23435</name>
    <name evidence="3" type="ORF">QVE165_LOCUS37091</name>
</gene>
<dbReference type="PRINTS" id="PR00348">
    <property type="entry name" value="UBIQUITIN"/>
</dbReference>
<comment type="caution">
    <text evidence="2">The sequence shown here is derived from an EMBL/GenBank/DDBJ whole genome shotgun (WGS) entry which is preliminary data.</text>
</comment>
<dbReference type="Proteomes" id="UP000663832">
    <property type="component" value="Unassembled WGS sequence"/>
</dbReference>
<dbReference type="EMBL" id="CAJNOI010000156">
    <property type="protein sequence ID" value="CAF1138957.1"/>
    <property type="molecule type" value="Genomic_DNA"/>
</dbReference>